<dbReference type="AlphaFoldDB" id="A0A0K9P8P1"/>
<comment type="subcellular location">
    <subcellularLocation>
        <location evidence="1">Membrane</location>
        <topology evidence="1">Multi-pass membrane protein</topology>
    </subcellularLocation>
</comment>
<feature type="region of interest" description="Disordered" evidence="6">
    <location>
        <begin position="1"/>
        <end position="136"/>
    </location>
</feature>
<feature type="transmembrane region" description="Helical" evidence="7">
    <location>
        <begin position="707"/>
        <end position="727"/>
    </location>
</feature>
<dbReference type="Pfam" id="PF00860">
    <property type="entry name" value="Xan_ur_permease"/>
    <property type="match status" value="1"/>
</dbReference>
<keyword evidence="9" id="KW-1185">Reference proteome</keyword>
<dbReference type="GO" id="GO:0005886">
    <property type="term" value="C:plasma membrane"/>
    <property type="evidence" value="ECO:0000318"/>
    <property type="project" value="GO_Central"/>
</dbReference>
<feature type="transmembrane region" description="Helical" evidence="7">
    <location>
        <begin position="654"/>
        <end position="672"/>
    </location>
</feature>
<feature type="compositionally biased region" description="Basic and acidic residues" evidence="6">
    <location>
        <begin position="196"/>
        <end position="216"/>
    </location>
</feature>
<evidence type="ECO:0000313" key="9">
    <source>
        <dbReference type="Proteomes" id="UP000036987"/>
    </source>
</evidence>
<sequence length="779" mass="85056">MRPNERDRSTNGKKEDAPEERLVVGGGRGGAGRANRPGPWPPKIDPFVPRTDHNPTELKSWAKRTGFNPNFSGENASTVSDESDSLILSPPRPPSTSHFQIDTTREINPARRRTGFLSSSSTSTAKTEIHPILGRRRDLEEEEIGVEDKEDSGSVVVEDKTEDFLDRIRRFGRKDPSSVTAATNGIPKVTPVVSPQKKEEESGEEETKNVPRKDTVQIDMFSESDDPDYPFPNRPSSSGLSCELTENPGFPKLIYFGLQHYLSLVGSLVFIPLIIVPAMGGTDEETATVISTMLLVSGITTILHSYFGTRLPLVQGSSFVYLAPALVIINSEDFRNLSENKFRHIMRELQGAIIVGSLFQTILGYSGLMAFLLRFLNPIVVAPTIAAVGLMYFSYGFPQAATCATISVPQIILILIFSLYLRKISLFGHRVFLIYTVPLSVAIMWACAFFVTASGVYDYKDCSPNIPSSNILLDSCRRHVVSMKQCRTDVSNAWASASWVRVPYPLQWGTPTFHFQTSFVMVIVSLVASVNSLGSYHAASLLVNLKPPTPGIVSRGIGLEGCTSILAGLWGTGTGSTTLTENVHTLNITKMAGRRAIEIGAAFLILFSFVGKIGAILASIPVALAAAVLCFTWALIVALGLSTLQYTQTESPRNAIIVGFSLFISLSLPAYIQQYQPLSNLILPGYLVPYSAASSGPIFTTSSSFNYALNALLSLNMVVALVVAFILDNTVPGSRQERGVYIWSSPTPSDETDRDPTLSGYYLPKKIGRFFTWAKWVGS</sequence>
<dbReference type="OMA" id="FRNIMIV"/>
<dbReference type="STRING" id="29655.A0A0K9P8P1"/>
<feature type="region of interest" description="Disordered" evidence="6">
    <location>
        <begin position="175"/>
        <end position="216"/>
    </location>
</feature>
<dbReference type="PANTHER" id="PTHR11119">
    <property type="entry name" value="XANTHINE-URACIL / VITAMIN C PERMEASE FAMILY MEMBER"/>
    <property type="match status" value="1"/>
</dbReference>
<feature type="transmembrane region" description="Helical" evidence="7">
    <location>
        <begin position="596"/>
        <end position="617"/>
    </location>
</feature>
<reference evidence="9" key="1">
    <citation type="journal article" date="2016" name="Nature">
        <title>The genome of the seagrass Zostera marina reveals angiosperm adaptation to the sea.</title>
        <authorList>
            <person name="Olsen J.L."/>
            <person name="Rouze P."/>
            <person name="Verhelst B."/>
            <person name="Lin Y.-C."/>
            <person name="Bayer T."/>
            <person name="Collen J."/>
            <person name="Dattolo E."/>
            <person name="De Paoli E."/>
            <person name="Dittami S."/>
            <person name="Maumus F."/>
            <person name="Michel G."/>
            <person name="Kersting A."/>
            <person name="Lauritano C."/>
            <person name="Lohaus R."/>
            <person name="Toepel M."/>
            <person name="Tonon T."/>
            <person name="Vanneste K."/>
            <person name="Amirebrahimi M."/>
            <person name="Brakel J."/>
            <person name="Bostroem C."/>
            <person name="Chovatia M."/>
            <person name="Grimwood J."/>
            <person name="Jenkins J.W."/>
            <person name="Jueterbock A."/>
            <person name="Mraz A."/>
            <person name="Stam W.T."/>
            <person name="Tice H."/>
            <person name="Bornberg-Bauer E."/>
            <person name="Green P.J."/>
            <person name="Pearson G.A."/>
            <person name="Procaccini G."/>
            <person name="Duarte C.M."/>
            <person name="Schmutz J."/>
            <person name="Reusch T.B.H."/>
            <person name="Van de Peer Y."/>
        </authorList>
    </citation>
    <scope>NUCLEOTIDE SEQUENCE [LARGE SCALE GENOMIC DNA]</scope>
    <source>
        <strain evidence="9">cv. Finnish</strain>
    </source>
</reference>
<protein>
    <submittedName>
        <fullName evidence="8">Nucleobase ascorbate transporter</fullName>
    </submittedName>
</protein>
<comment type="similarity">
    <text evidence="2">Belongs to the nucleobase:cation symporter-2 (NCS2) (TC 2.A.40) family.</text>
</comment>
<evidence type="ECO:0000256" key="7">
    <source>
        <dbReference type="SAM" id="Phobius"/>
    </source>
</evidence>
<feature type="transmembrane region" description="Helical" evidence="7">
    <location>
        <begin position="623"/>
        <end position="642"/>
    </location>
</feature>
<organism evidence="8 9">
    <name type="scientific">Zostera marina</name>
    <name type="common">Eelgrass</name>
    <dbReference type="NCBI Taxonomy" id="29655"/>
    <lineage>
        <taxon>Eukaryota</taxon>
        <taxon>Viridiplantae</taxon>
        <taxon>Streptophyta</taxon>
        <taxon>Embryophyta</taxon>
        <taxon>Tracheophyta</taxon>
        <taxon>Spermatophyta</taxon>
        <taxon>Magnoliopsida</taxon>
        <taxon>Liliopsida</taxon>
        <taxon>Zosteraceae</taxon>
        <taxon>Zostera</taxon>
    </lineage>
</organism>
<evidence type="ECO:0000256" key="5">
    <source>
        <dbReference type="ARBA" id="ARBA00023136"/>
    </source>
</evidence>
<dbReference type="GO" id="GO:0022857">
    <property type="term" value="F:transmembrane transporter activity"/>
    <property type="evidence" value="ECO:0007669"/>
    <property type="project" value="InterPro"/>
</dbReference>
<feature type="transmembrane region" description="Helical" evidence="7">
    <location>
        <begin position="399"/>
        <end position="420"/>
    </location>
</feature>
<feature type="transmembrane region" description="Helical" evidence="7">
    <location>
        <begin position="261"/>
        <end position="280"/>
    </location>
</feature>
<dbReference type="InterPro" id="IPR006043">
    <property type="entry name" value="NCS2"/>
</dbReference>
<evidence type="ECO:0000256" key="3">
    <source>
        <dbReference type="ARBA" id="ARBA00022692"/>
    </source>
</evidence>
<feature type="transmembrane region" description="Helical" evidence="7">
    <location>
        <begin position="513"/>
        <end position="536"/>
    </location>
</feature>
<gene>
    <name evidence="8" type="ORF">ZOSMA_323G00180</name>
</gene>
<evidence type="ECO:0000256" key="2">
    <source>
        <dbReference type="ARBA" id="ARBA00008821"/>
    </source>
</evidence>
<keyword evidence="5 7" id="KW-0472">Membrane</keyword>
<accession>A0A0K9P8P1</accession>
<feature type="transmembrane region" description="Helical" evidence="7">
    <location>
        <begin position="349"/>
        <end position="368"/>
    </location>
</feature>
<feature type="compositionally biased region" description="Basic and acidic residues" evidence="6">
    <location>
        <begin position="1"/>
        <end position="22"/>
    </location>
</feature>
<evidence type="ECO:0000256" key="6">
    <source>
        <dbReference type="SAM" id="MobiDB-lite"/>
    </source>
</evidence>
<feature type="transmembrane region" description="Helical" evidence="7">
    <location>
        <begin position="286"/>
        <end position="304"/>
    </location>
</feature>
<evidence type="ECO:0000256" key="1">
    <source>
        <dbReference type="ARBA" id="ARBA00004141"/>
    </source>
</evidence>
<feature type="compositionally biased region" description="Polar residues" evidence="6">
    <location>
        <begin position="67"/>
        <end position="80"/>
    </location>
</feature>
<evidence type="ECO:0000313" key="8">
    <source>
        <dbReference type="EMBL" id="KMZ65391.1"/>
    </source>
</evidence>
<comment type="caution">
    <text evidence="8">The sequence shown here is derived from an EMBL/GenBank/DDBJ whole genome shotgun (WGS) entry which is preliminary data.</text>
</comment>
<evidence type="ECO:0000256" key="4">
    <source>
        <dbReference type="ARBA" id="ARBA00022989"/>
    </source>
</evidence>
<keyword evidence="3 7" id="KW-0812">Transmembrane</keyword>
<feature type="compositionally biased region" description="Polar residues" evidence="6">
    <location>
        <begin position="116"/>
        <end position="126"/>
    </location>
</feature>
<keyword evidence="4 7" id="KW-1133">Transmembrane helix</keyword>
<dbReference type="Proteomes" id="UP000036987">
    <property type="component" value="Unassembled WGS sequence"/>
</dbReference>
<dbReference type="EMBL" id="LFYR01001041">
    <property type="protein sequence ID" value="KMZ65391.1"/>
    <property type="molecule type" value="Genomic_DNA"/>
</dbReference>
<feature type="transmembrane region" description="Helical" evidence="7">
    <location>
        <begin position="432"/>
        <end position="457"/>
    </location>
</feature>
<name>A0A0K9P8P1_ZOSMR</name>
<proteinExistence type="inferred from homology"/>
<dbReference type="OrthoDB" id="1641903at2759"/>